<dbReference type="AlphaFoldDB" id="A0ABD3NPE3"/>
<evidence type="ECO:0000256" key="2">
    <source>
        <dbReference type="SAM" id="MobiDB-lite"/>
    </source>
</evidence>
<organism evidence="4 5">
    <name type="scientific">Stephanodiscus triporus</name>
    <dbReference type="NCBI Taxonomy" id="2934178"/>
    <lineage>
        <taxon>Eukaryota</taxon>
        <taxon>Sar</taxon>
        <taxon>Stramenopiles</taxon>
        <taxon>Ochrophyta</taxon>
        <taxon>Bacillariophyta</taxon>
        <taxon>Coscinodiscophyceae</taxon>
        <taxon>Thalassiosirophycidae</taxon>
        <taxon>Stephanodiscales</taxon>
        <taxon>Stephanodiscaceae</taxon>
        <taxon>Stephanodiscus</taxon>
    </lineage>
</organism>
<dbReference type="EMBL" id="JALLAZ020001253">
    <property type="protein sequence ID" value="KAL3777935.1"/>
    <property type="molecule type" value="Genomic_DNA"/>
</dbReference>
<dbReference type="PANTHER" id="PTHR42886">
    <property type="entry name" value="RE40534P-RELATED"/>
    <property type="match status" value="1"/>
</dbReference>
<protein>
    <recommendedName>
        <fullName evidence="3">AB hydrolase-1 domain-containing protein</fullName>
    </recommendedName>
</protein>
<evidence type="ECO:0000313" key="4">
    <source>
        <dbReference type="EMBL" id="KAL3777935.1"/>
    </source>
</evidence>
<dbReference type="SUPFAM" id="SSF53474">
    <property type="entry name" value="alpha/beta-Hydrolases"/>
    <property type="match status" value="1"/>
</dbReference>
<dbReference type="Proteomes" id="UP001530315">
    <property type="component" value="Unassembled WGS sequence"/>
</dbReference>
<evidence type="ECO:0000256" key="1">
    <source>
        <dbReference type="ARBA" id="ARBA00038097"/>
    </source>
</evidence>
<feature type="region of interest" description="Disordered" evidence="2">
    <location>
        <begin position="1"/>
        <end position="41"/>
    </location>
</feature>
<reference evidence="4 5" key="1">
    <citation type="submission" date="2024-10" db="EMBL/GenBank/DDBJ databases">
        <title>Updated reference genomes for cyclostephanoid diatoms.</title>
        <authorList>
            <person name="Roberts W.R."/>
            <person name="Alverson A.J."/>
        </authorList>
    </citation>
    <scope>NUCLEOTIDE SEQUENCE [LARGE SCALE GENOMIC DNA]</scope>
    <source>
        <strain evidence="4 5">AJA276-08</strain>
    </source>
</reference>
<name>A0ABD3NPE3_9STRA</name>
<feature type="domain" description="AB hydrolase-1" evidence="3">
    <location>
        <begin position="48"/>
        <end position="155"/>
    </location>
</feature>
<comment type="caution">
    <text evidence="4">The sequence shown here is derived from an EMBL/GenBank/DDBJ whole genome shotgun (WGS) entry which is preliminary data.</text>
</comment>
<accession>A0ABD3NPE3</accession>
<comment type="similarity">
    <text evidence="1">Belongs to the peptidase S33 family. ABHD4/ABHD5 subfamily.</text>
</comment>
<proteinExistence type="inferred from homology"/>
<dbReference type="PANTHER" id="PTHR42886:SF29">
    <property type="entry name" value="PUMMELIG, ISOFORM A"/>
    <property type="match status" value="1"/>
</dbReference>
<evidence type="ECO:0000259" key="3">
    <source>
        <dbReference type="Pfam" id="PF00561"/>
    </source>
</evidence>
<dbReference type="PRINTS" id="PR00111">
    <property type="entry name" value="ABHYDROLASE"/>
</dbReference>
<keyword evidence="5" id="KW-1185">Reference proteome</keyword>
<evidence type="ECO:0000313" key="5">
    <source>
        <dbReference type="Proteomes" id="UP001530315"/>
    </source>
</evidence>
<feature type="compositionally biased region" description="Gly residues" evidence="2">
    <location>
        <begin position="227"/>
        <end position="238"/>
    </location>
</feature>
<sequence>MLGWGLSSRPRFNLVTRSSPSPSPSPPVSRGGRRRRRRRRRRRVPAAEAFFIESLERWRAHHDIQRLTLAGHSMGGYLATAYTERHPDRVHRLILLSPVGVPRRPVEEEERWIDSLPFYARYAMKAVRYLFEDRGITPGNFLRSLLHGRSRAMVDSYVNRRIPSIACPDERDALGEYLGEYCLGEILMGGAYAKSPLVDRIRDIVVTPPPRLIVRRRRRRRDWMDYPGGGDASRGGGSARTRRGGARREELVFVPPPHPRRAAPRVHVHSIRDAGHLLMLDNHEEFGGTRGRPAVGIAPSGELGQQRG</sequence>
<feature type="region of interest" description="Disordered" evidence="2">
    <location>
        <begin position="224"/>
        <end position="246"/>
    </location>
</feature>
<gene>
    <name evidence="4" type="ORF">ACHAW5_007108</name>
</gene>
<dbReference type="InterPro" id="IPR029058">
    <property type="entry name" value="AB_hydrolase_fold"/>
</dbReference>
<feature type="region of interest" description="Disordered" evidence="2">
    <location>
        <begin position="288"/>
        <end position="308"/>
    </location>
</feature>
<dbReference type="InterPro" id="IPR000073">
    <property type="entry name" value="AB_hydrolase_1"/>
</dbReference>
<dbReference type="Gene3D" id="3.40.50.1820">
    <property type="entry name" value="alpha/beta hydrolase"/>
    <property type="match status" value="1"/>
</dbReference>
<feature type="compositionally biased region" description="Basic residues" evidence="2">
    <location>
        <begin position="31"/>
        <end position="41"/>
    </location>
</feature>
<dbReference type="Pfam" id="PF00561">
    <property type="entry name" value="Abhydrolase_1"/>
    <property type="match status" value="1"/>
</dbReference>